<dbReference type="EMBL" id="BAAABX010000007">
    <property type="protein sequence ID" value="GAA0389542.1"/>
    <property type="molecule type" value="Genomic_DNA"/>
</dbReference>
<evidence type="ECO:0000313" key="2">
    <source>
        <dbReference type="Proteomes" id="UP001500879"/>
    </source>
</evidence>
<organism evidence="1 2">
    <name type="scientific">Streptomyces luteireticuli</name>
    <dbReference type="NCBI Taxonomy" id="173858"/>
    <lineage>
        <taxon>Bacteria</taxon>
        <taxon>Bacillati</taxon>
        <taxon>Actinomycetota</taxon>
        <taxon>Actinomycetes</taxon>
        <taxon>Kitasatosporales</taxon>
        <taxon>Streptomycetaceae</taxon>
        <taxon>Streptomyces</taxon>
    </lineage>
</organism>
<accession>A0ABN0YBB5</accession>
<proteinExistence type="predicted"/>
<evidence type="ECO:0000313" key="1">
    <source>
        <dbReference type="EMBL" id="GAA0389542.1"/>
    </source>
</evidence>
<protein>
    <submittedName>
        <fullName evidence="1">Uncharacterized protein</fullName>
    </submittedName>
</protein>
<sequence>MRNVAVMTLRAAAFLGVLSKPSSPPASRDTAQPAEGTVVRTGFFDDVVNSGKDALEAWKLEAAETVASVIALSQVAEQRG</sequence>
<dbReference type="Proteomes" id="UP001500879">
    <property type="component" value="Unassembled WGS sequence"/>
</dbReference>
<gene>
    <name evidence="1" type="ORF">GCM10010357_07800</name>
</gene>
<comment type="caution">
    <text evidence="1">The sequence shown here is derived from an EMBL/GenBank/DDBJ whole genome shotgun (WGS) entry which is preliminary data.</text>
</comment>
<name>A0ABN0YBB5_9ACTN</name>
<keyword evidence="2" id="KW-1185">Reference proteome</keyword>
<reference evidence="1 2" key="1">
    <citation type="journal article" date="2019" name="Int. J. Syst. Evol. Microbiol.">
        <title>The Global Catalogue of Microorganisms (GCM) 10K type strain sequencing project: providing services to taxonomists for standard genome sequencing and annotation.</title>
        <authorList>
            <consortium name="The Broad Institute Genomics Platform"/>
            <consortium name="The Broad Institute Genome Sequencing Center for Infectious Disease"/>
            <person name="Wu L."/>
            <person name="Ma J."/>
        </authorList>
    </citation>
    <scope>NUCLEOTIDE SEQUENCE [LARGE SCALE GENOMIC DNA]</scope>
    <source>
        <strain evidence="1 2">JCM 4788</strain>
    </source>
</reference>